<evidence type="ECO:0000256" key="4">
    <source>
        <dbReference type="ARBA" id="ARBA00022741"/>
    </source>
</evidence>
<dbReference type="PIRSF" id="PIRSF001589">
    <property type="entry name" value="Asn_synthetase_glu-h"/>
    <property type="match status" value="1"/>
</dbReference>
<dbReference type="Gene3D" id="3.60.20.10">
    <property type="entry name" value="Glutamine Phosphoribosylpyrophosphate, subunit 1, domain 1"/>
    <property type="match status" value="1"/>
</dbReference>
<dbReference type="EC" id="6.3.5.4" evidence="3"/>
<dbReference type="InterPro" id="IPR006426">
    <property type="entry name" value="Asn_synth_AEB"/>
</dbReference>
<evidence type="ECO:0000256" key="6">
    <source>
        <dbReference type="ARBA" id="ARBA00022962"/>
    </source>
</evidence>
<dbReference type="CDD" id="cd01991">
    <property type="entry name" value="Asn_synthase_B_C"/>
    <property type="match status" value="1"/>
</dbReference>
<feature type="binding site" evidence="8">
    <location>
        <position position="92"/>
    </location>
    <ligand>
        <name>L-glutamine</name>
        <dbReference type="ChEBI" id="CHEBI:58359"/>
    </ligand>
</feature>
<protein>
    <recommendedName>
        <fullName evidence="3">asparagine synthase (glutamine-hydrolyzing)</fullName>
        <ecNumber evidence="3">6.3.5.4</ecNumber>
    </recommendedName>
</protein>
<evidence type="ECO:0000313" key="11">
    <source>
        <dbReference type="Proteomes" id="UP000249538"/>
    </source>
</evidence>
<dbReference type="RefSeq" id="WP_111467401.1">
    <property type="nucleotide sequence ID" value="NZ_QKZS01000007.1"/>
</dbReference>
<evidence type="ECO:0000256" key="7">
    <source>
        <dbReference type="ARBA" id="ARBA00048741"/>
    </source>
</evidence>
<dbReference type="SUPFAM" id="SSF56235">
    <property type="entry name" value="N-terminal nucleophile aminohydrolases (Ntn hydrolases)"/>
    <property type="match status" value="1"/>
</dbReference>
<comment type="pathway">
    <text evidence="1">Amino-acid biosynthesis; L-asparagine biosynthesis; L-asparagine from L-aspartate (L-Gln route): step 1/1.</text>
</comment>
<evidence type="ECO:0000256" key="8">
    <source>
        <dbReference type="PIRSR" id="PIRSR001589-2"/>
    </source>
</evidence>
<dbReference type="InterPro" id="IPR017932">
    <property type="entry name" value="GATase_2_dom"/>
</dbReference>
<evidence type="ECO:0000259" key="9">
    <source>
        <dbReference type="PROSITE" id="PS51278"/>
    </source>
</evidence>
<evidence type="ECO:0000256" key="5">
    <source>
        <dbReference type="ARBA" id="ARBA00022840"/>
    </source>
</evidence>
<evidence type="ECO:0000256" key="1">
    <source>
        <dbReference type="ARBA" id="ARBA00005187"/>
    </source>
</evidence>
<sequence>MSGFVAYAALAGDPSVAVPRARTMLQALRHRGPQGMTLHEAPGLALGHAWLDLGDTAGPWQLRPDGPVLTGEIRLDAPDDLARQLDLPLAGDAALLLAAYDRWGIDALRRIDGDFAFALWDGAKQRMFCARDRFGVKPFVFRVTPQGLAAASEIAPLLGVFGSLQEAPDEIWIAEFLSGQPTCNSRTAWRGISRLAPGHLMILEAGRVEVRRYWTLDPEPRDYVVGPEALRDRLDRAVAARLRGGPSGAMLSGGLDSSSLALLAARHVASPLPVFSLLFNDRPELDERPYIAATQMLGGFDQHWVGAATGETDSADLLTEQEQPFHGLGLPTSRRLYAAAAEAGVRVLLDGHGGDEVISSGVTRLQELAREGQWRSLWRESDGLAAVYGEPQFDVFLDLVAGSAGNRLLRGVARRLSGGGRPDNRQWRRMVRADLAKRTALVDRVRDANTPGAARSPDQRHHIGLLTNPGIAAAFEVLDRSAARQGVEPRYPFFDRKLVEFCVAQPPAAKFHDGMTRALLRDAMQGVLPDSVRLRRDKSDFTINARRNLIDGSGDRLVHLAAVPGAMADYVDLGAFRAGVDQLQRGEADAPTLRQVWAALWLAEWLEQIDAPHGQTLTDRRNPA</sequence>
<dbReference type="InterPro" id="IPR001962">
    <property type="entry name" value="Asn_synthase"/>
</dbReference>
<gene>
    <name evidence="10" type="ORF">LX76_02523</name>
</gene>
<accession>A0A2W7SQB8</accession>
<feature type="domain" description="Glutamine amidotransferase type-2" evidence="9">
    <location>
        <begin position="2"/>
        <end position="206"/>
    </location>
</feature>
<dbReference type="Pfam" id="PF00733">
    <property type="entry name" value="Asn_synthase"/>
    <property type="match status" value="1"/>
</dbReference>
<evidence type="ECO:0000256" key="3">
    <source>
        <dbReference type="ARBA" id="ARBA00012737"/>
    </source>
</evidence>
<dbReference type="PROSITE" id="PS51278">
    <property type="entry name" value="GATASE_TYPE_2"/>
    <property type="match status" value="1"/>
</dbReference>
<keyword evidence="4 8" id="KW-0547">Nucleotide-binding</keyword>
<dbReference type="GO" id="GO:0004066">
    <property type="term" value="F:asparagine synthase (glutamine-hydrolyzing) activity"/>
    <property type="evidence" value="ECO:0007669"/>
    <property type="project" value="UniProtKB-EC"/>
</dbReference>
<dbReference type="PANTHER" id="PTHR43284">
    <property type="entry name" value="ASPARAGINE SYNTHETASE (GLUTAMINE-HYDROLYZING)"/>
    <property type="match status" value="1"/>
</dbReference>
<dbReference type="InterPro" id="IPR029055">
    <property type="entry name" value="Ntn_hydrolases_N"/>
</dbReference>
<dbReference type="PANTHER" id="PTHR43284:SF1">
    <property type="entry name" value="ASPARAGINE SYNTHETASE"/>
    <property type="match status" value="1"/>
</dbReference>
<dbReference type="Pfam" id="PF13537">
    <property type="entry name" value="GATase_7"/>
    <property type="match status" value="1"/>
</dbReference>
<dbReference type="CDD" id="cd00712">
    <property type="entry name" value="AsnB"/>
    <property type="match status" value="1"/>
</dbReference>
<comment type="similarity">
    <text evidence="2">Belongs to the asparagine synthetase family.</text>
</comment>
<comment type="caution">
    <text evidence="10">The sequence shown here is derived from an EMBL/GenBank/DDBJ whole genome shotgun (WGS) entry which is preliminary data.</text>
</comment>
<dbReference type="AlphaFoldDB" id="A0A2W7SQB8"/>
<dbReference type="SUPFAM" id="SSF52402">
    <property type="entry name" value="Adenine nucleotide alpha hydrolases-like"/>
    <property type="match status" value="1"/>
</dbReference>
<organism evidence="10 11">
    <name type="scientific">Cereibacter changlensis</name>
    <dbReference type="NCBI Taxonomy" id="402884"/>
    <lineage>
        <taxon>Bacteria</taxon>
        <taxon>Pseudomonadati</taxon>
        <taxon>Pseudomonadota</taxon>
        <taxon>Alphaproteobacteria</taxon>
        <taxon>Rhodobacterales</taxon>
        <taxon>Paracoccaceae</taxon>
        <taxon>Cereibacter</taxon>
    </lineage>
</organism>
<name>A0A2W7SQB8_9RHOB</name>
<dbReference type="Proteomes" id="UP000249538">
    <property type="component" value="Unassembled WGS sequence"/>
</dbReference>
<proteinExistence type="inferred from homology"/>
<comment type="catalytic activity">
    <reaction evidence="7">
        <text>L-aspartate + L-glutamine + ATP + H2O = L-asparagine + L-glutamate + AMP + diphosphate + H(+)</text>
        <dbReference type="Rhea" id="RHEA:12228"/>
        <dbReference type="ChEBI" id="CHEBI:15377"/>
        <dbReference type="ChEBI" id="CHEBI:15378"/>
        <dbReference type="ChEBI" id="CHEBI:29985"/>
        <dbReference type="ChEBI" id="CHEBI:29991"/>
        <dbReference type="ChEBI" id="CHEBI:30616"/>
        <dbReference type="ChEBI" id="CHEBI:33019"/>
        <dbReference type="ChEBI" id="CHEBI:58048"/>
        <dbReference type="ChEBI" id="CHEBI:58359"/>
        <dbReference type="ChEBI" id="CHEBI:456215"/>
        <dbReference type="EC" id="6.3.5.4"/>
    </reaction>
</comment>
<evidence type="ECO:0000256" key="2">
    <source>
        <dbReference type="ARBA" id="ARBA00005752"/>
    </source>
</evidence>
<dbReference type="GO" id="GO:0006529">
    <property type="term" value="P:asparagine biosynthetic process"/>
    <property type="evidence" value="ECO:0007669"/>
    <property type="project" value="InterPro"/>
</dbReference>
<dbReference type="InterPro" id="IPR014729">
    <property type="entry name" value="Rossmann-like_a/b/a_fold"/>
</dbReference>
<reference evidence="10 11" key="1">
    <citation type="submission" date="2018-06" db="EMBL/GenBank/DDBJ databases">
        <title>Genomic Encyclopedia of Archaeal and Bacterial Type Strains, Phase II (KMG-II): from individual species to whole genera.</title>
        <authorList>
            <person name="Goeker M."/>
        </authorList>
    </citation>
    <scope>NUCLEOTIDE SEQUENCE [LARGE SCALE GENOMIC DNA]</scope>
    <source>
        <strain evidence="10 11">DSM 18774</strain>
    </source>
</reference>
<evidence type="ECO:0000313" key="10">
    <source>
        <dbReference type="EMBL" id="PZX52892.1"/>
    </source>
</evidence>
<keyword evidence="6" id="KW-0315">Glutamine amidotransferase</keyword>
<dbReference type="EMBL" id="QKZS01000007">
    <property type="protein sequence ID" value="PZX52892.1"/>
    <property type="molecule type" value="Genomic_DNA"/>
</dbReference>
<keyword evidence="5 8" id="KW-0067">ATP-binding</keyword>
<dbReference type="InterPro" id="IPR033738">
    <property type="entry name" value="AsnB_N"/>
</dbReference>
<dbReference type="InterPro" id="IPR051786">
    <property type="entry name" value="ASN_synthetase/amidase"/>
</dbReference>
<dbReference type="GO" id="GO:0005524">
    <property type="term" value="F:ATP binding"/>
    <property type="evidence" value="ECO:0007669"/>
    <property type="project" value="UniProtKB-KW"/>
</dbReference>
<dbReference type="Gene3D" id="3.40.50.620">
    <property type="entry name" value="HUPs"/>
    <property type="match status" value="2"/>
</dbReference>